<keyword evidence="3 8" id="KW-1134">Transmembrane beta strand</keyword>
<dbReference type="InterPro" id="IPR036942">
    <property type="entry name" value="Beta-barrel_TonB_sf"/>
</dbReference>
<feature type="chain" id="PRO_5046279793" evidence="10">
    <location>
        <begin position="27"/>
        <end position="909"/>
    </location>
</feature>
<feature type="domain" description="TonB-dependent receptor plug" evidence="12">
    <location>
        <begin position="55"/>
        <end position="159"/>
    </location>
</feature>
<dbReference type="PANTHER" id="PTHR40980">
    <property type="entry name" value="PLUG DOMAIN-CONTAINING PROTEIN"/>
    <property type="match status" value="1"/>
</dbReference>
<evidence type="ECO:0000256" key="10">
    <source>
        <dbReference type="SAM" id="SignalP"/>
    </source>
</evidence>
<evidence type="ECO:0000256" key="2">
    <source>
        <dbReference type="ARBA" id="ARBA00022448"/>
    </source>
</evidence>
<protein>
    <submittedName>
        <fullName evidence="13">TonB-dependent receptor</fullName>
    </submittedName>
</protein>
<dbReference type="InterPro" id="IPR010104">
    <property type="entry name" value="TonB_rcpt_bac"/>
</dbReference>
<keyword evidence="2 8" id="KW-0813">Transport</keyword>
<evidence type="ECO:0000313" key="13">
    <source>
        <dbReference type="EMBL" id="MFC3140016.1"/>
    </source>
</evidence>
<comment type="subcellular location">
    <subcellularLocation>
        <location evidence="1 8">Cell outer membrane</location>
        <topology evidence="1 8">Multi-pass membrane protein</topology>
    </subcellularLocation>
</comment>
<comment type="similarity">
    <text evidence="8 9">Belongs to the TonB-dependent receptor family.</text>
</comment>
<keyword evidence="10" id="KW-0732">Signal</keyword>
<evidence type="ECO:0000256" key="5">
    <source>
        <dbReference type="ARBA" id="ARBA00023077"/>
    </source>
</evidence>
<gene>
    <name evidence="13" type="ORF">ACFOE0_17805</name>
</gene>
<evidence type="ECO:0000256" key="7">
    <source>
        <dbReference type="ARBA" id="ARBA00023237"/>
    </source>
</evidence>
<organism evidence="13 14">
    <name type="scientific">Shewanella submarina</name>
    <dbReference type="NCBI Taxonomy" id="2016376"/>
    <lineage>
        <taxon>Bacteria</taxon>
        <taxon>Pseudomonadati</taxon>
        <taxon>Pseudomonadota</taxon>
        <taxon>Gammaproteobacteria</taxon>
        <taxon>Alteromonadales</taxon>
        <taxon>Shewanellaceae</taxon>
        <taxon>Shewanella</taxon>
    </lineage>
</organism>
<comment type="caution">
    <text evidence="13">The sequence shown here is derived from an EMBL/GenBank/DDBJ whole genome shotgun (WGS) entry which is preliminary data.</text>
</comment>
<accession>A0ABV7GIA2</accession>
<dbReference type="InterPro" id="IPR037066">
    <property type="entry name" value="Plug_dom_sf"/>
</dbReference>
<evidence type="ECO:0000256" key="9">
    <source>
        <dbReference type="RuleBase" id="RU003357"/>
    </source>
</evidence>
<dbReference type="EMBL" id="JBHRTD010000018">
    <property type="protein sequence ID" value="MFC3140016.1"/>
    <property type="molecule type" value="Genomic_DNA"/>
</dbReference>
<keyword evidence="13" id="KW-0675">Receptor</keyword>
<name>A0ABV7GIA2_9GAMM</name>
<dbReference type="SUPFAM" id="SSF56935">
    <property type="entry name" value="Porins"/>
    <property type="match status" value="1"/>
</dbReference>
<evidence type="ECO:0000256" key="4">
    <source>
        <dbReference type="ARBA" id="ARBA00022692"/>
    </source>
</evidence>
<dbReference type="NCBIfam" id="TIGR01782">
    <property type="entry name" value="TonB-Xanth-Caul"/>
    <property type="match status" value="1"/>
</dbReference>
<dbReference type="RefSeq" id="WP_248933950.1">
    <property type="nucleotide sequence ID" value="NZ_JAKILF010000001.1"/>
</dbReference>
<dbReference type="Pfam" id="PF07715">
    <property type="entry name" value="Plug"/>
    <property type="match status" value="1"/>
</dbReference>
<dbReference type="Pfam" id="PF00593">
    <property type="entry name" value="TonB_dep_Rec_b-barrel"/>
    <property type="match status" value="1"/>
</dbReference>
<dbReference type="Proteomes" id="UP001595621">
    <property type="component" value="Unassembled WGS sequence"/>
</dbReference>
<proteinExistence type="inferred from homology"/>
<evidence type="ECO:0000259" key="11">
    <source>
        <dbReference type="Pfam" id="PF00593"/>
    </source>
</evidence>
<dbReference type="PROSITE" id="PS52016">
    <property type="entry name" value="TONB_DEPENDENT_REC_3"/>
    <property type="match status" value="1"/>
</dbReference>
<feature type="signal peptide" evidence="10">
    <location>
        <begin position="1"/>
        <end position="26"/>
    </location>
</feature>
<dbReference type="InterPro" id="IPR039426">
    <property type="entry name" value="TonB-dep_rcpt-like"/>
</dbReference>
<keyword evidence="14" id="KW-1185">Reference proteome</keyword>
<evidence type="ECO:0000256" key="1">
    <source>
        <dbReference type="ARBA" id="ARBA00004571"/>
    </source>
</evidence>
<keyword evidence="5 9" id="KW-0798">TonB box</keyword>
<sequence>MSLFKPSLVMLALAAAGVSSMNIAVAAEQSTADEPVEVIEVRGIRGSLAAAQATKMDNSSIVESISAEDIGKLPDNSIAESLARLPGLTTQRLNGRANVVSIRGLAPDFTTATLNGREQVTVNENRGIEFDQYPSELISSAVVYKTPDASLMAQAIGGTVDLQTVRPLAFGEQAFVVNGRYEMNDMDQLNPDVSNKGYRSSISYIDQFLDDTLGVAIGFSSMSSPSQNERSHIWGYPEAEDLEGKPLVISGYKPYVQSSELQRDGVMAVIEFAPNDKLHSIVDVFYTNFEDNYSLRGAEMPLYTSYTDDEGNKTSNLTNAVIENGMVTSGTFSGVNPVLRNDFEDKNSDLIAVGWNLSYDVSENLTLAADLSYSKADTHTFSLESYSGFGRGGSEAGYDVDFVMSENGAIFDTDANFINATLGNPQNWGIPNNNGVQDGFINDIELEDELSAVRLTANYYLGSGIVEEIEFGVNYTNREKTKQYDSAFLQLKSNAPTAVPGEFLMSPVDLGFIGIGPMLTYDPRALFASGIYNVFDAAEFDPWRNTKSWTVEEEVITPYVQANLYTEIGDMPLKGNVGLQAVYTDQSSDGFTTVRDESNEIVPISGGTDYWEVLPSLNLSLEVADDQYVRLGIARTLARARMDQMTASREFYYNANNWDKTDIKDSPWSGSGGNAELKPWMAWQFDLSYENYFSGTSYFAVAVFYKDLENYIFNKQTIGDFSWIPVEGNQPVLTEGYVSEWQNGEGGYIWGSEVTLALNGDLLHDSLSGFGMSVNYSYTDSEVKEDAESAPIPLPGLSEDVVNASLYYEDYGFQARISARYRSDFLGEVSGLSLARDMRFVVSETIVDAQIGYDFSESGIKSLEGLSVVLQGLNLTDEPFMTYENGDERQIKDYQSYGRTFMLGASYAF</sequence>
<reference evidence="14" key="1">
    <citation type="journal article" date="2019" name="Int. J. Syst. Evol. Microbiol.">
        <title>The Global Catalogue of Microorganisms (GCM) 10K type strain sequencing project: providing services to taxonomists for standard genome sequencing and annotation.</title>
        <authorList>
            <consortium name="The Broad Institute Genomics Platform"/>
            <consortium name="The Broad Institute Genome Sequencing Center for Infectious Disease"/>
            <person name="Wu L."/>
            <person name="Ma J."/>
        </authorList>
    </citation>
    <scope>NUCLEOTIDE SEQUENCE [LARGE SCALE GENOMIC DNA]</scope>
    <source>
        <strain evidence="14">KCTC 52277</strain>
    </source>
</reference>
<evidence type="ECO:0000256" key="8">
    <source>
        <dbReference type="PROSITE-ProRule" id="PRU01360"/>
    </source>
</evidence>
<dbReference type="Gene3D" id="2.170.130.10">
    <property type="entry name" value="TonB-dependent receptor, plug domain"/>
    <property type="match status" value="1"/>
</dbReference>
<evidence type="ECO:0000256" key="6">
    <source>
        <dbReference type="ARBA" id="ARBA00023136"/>
    </source>
</evidence>
<dbReference type="PANTHER" id="PTHR40980:SF3">
    <property type="entry name" value="TONB-DEPENDENT RECEPTOR-LIKE BETA-BARREL DOMAIN-CONTAINING PROTEIN"/>
    <property type="match status" value="1"/>
</dbReference>
<feature type="domain" description="TonB-dependent receptor-like beta-barrel" evidence="11">
    <location>
        <begin position="303"/>
        <end position="875"/>
    </location>
</feature>
<keyword evidence="4 8" id="KW-0812">Transmembrane</keyword>
<keyword evidence="7 8" id="KW-0998">Cell outer membrane</keyword>
<keyword evidence="6 8" id="KW-0472">Membrane</keyword>
<dbReference type="InterPro" id="IPR000531">
    <property type="entry name" value="Beta-barrel_TonB"/>
</dbReference>
<evidence type="ECO:0000259" key="12">
    <source>
        <dbReference type="Pfam" id="PF07715"/>
    </source>
</evidence>
<dbReference type="InterPro" id="IPR012910">
    <property type="entry name" value="Plug_dom"/>
</dbReference>
<dbReference type="CDD" id="cd01347">
    <property type="entry name" value="ligand_gated_channel"/>
    <property type="match status" value="1"/>
</dbReference>
<dbReference type="Gene3D" id="2.40.170.20">
    <property type="entry name" value="TonB-dependent receptor, beta-barrel domain"/>
    <property type="match status" value="1"/>
</dbReference>
<evidence type="ECO:0000313" key="14">
    <source>
        <dbReference type="Proteomes" id="UP001595621"/>
    </source>
</evidence>
<evidence type="ECO:0000256" key="3">
    <source>
        <dbReference type="ARBA" id="ARBA00022452"/>
    </source>
</evidence>